<comment type="caution">
    <text evidence="25">The sequence shown here is derived from an EMBL/GenBank/DDBJ whole genome shotgun (WGS) entry which is preliminary data.</text>
</comment>
<evidence type="ECO:0000256" key="9">
    <source>
        <dbReference type="ARBA" id="ARBA00022806"/>
    </source>
</evidence>
<keyword evidence="10" id="KW-0862">Zinc</keyword>
<dbReference type="InterPro" id="IPR056755">
    <property type="entry name" value="DSRM_2"/>
</dbReference>
<keyword evidence="6" id="KW-0677">Repeat</keyword>
<reference evidence="26" key="1">
    <citation type="journal article" date="2015" name="Genome Announc.">
        <title>Draft genome sequence of Talaromyces cellulolyticus strain Y-94, a source of lignocellulosic biomass-degrading enzymes.</title>
        <authorList>
            <person name="Fujii T."/>
            <person name="Koike H."/>
            <person name="Sawayama S."/>
            <person name="Yano S."/>
            <person name="Inoue H."/>
        </authorList>
    </citation>
    <scope>NUCLEOTIDE SEQUENCE [LARGE SCALE GENOMIC DNA]</scope>
    <source>
        <strain evidence="26">Y-94</strain>
    </source>
</reference>
<feature type="domain" description="PAZ" evidence="21">
    <location>
        <begin position="789"/>
        <end position="916"/>
    </location>
</feature>
<dbReference type="GO" id="GO:0003723">
    <property type="term" value="F:RNA binding"/>
    <property type="evidence" value="ECO:0007669"/>
    <property type="project" value="UniProtKB-UniRule"/>
</dbReference>
<dbReference type="Pfam" id="PF03368">
    <property type="entry name" value="Dicer_dimer"/>
    <property type="match status" value="1"/>
</dbReference>
<dbReference type="SUPFAM" id="SSF52540">
    <property type="entry name" value="P-loop containing nucleoside triphosphate hydrolases"/>
    <property type="match status" value="1"/>
</dbReference>
<dbReference type="InterPro" id="IPR014001">
    <property type="entry name" value="Helicase_ATP-bd"/>
</dbReference>
<evidence type="ECO:0000259" key="21">
    <source>
        <dbReference type="PROSITE" id="PS50821"/>
    </source>
</evidence>
<dbReference type="InterPro" id="IPR001650">
    <property type="entry name" value="Helicase_C-like"/>
</dbReference>
<dbReference type="InterPro" id="IPR036389">
    <property type="entry name" value="RNase_III_sf"/>
</dbReference>
<evidence type="ECO:0000256" key="5">
    <source>
        <dbReference type="ARBA" id="ARBA00022723"/>
    </source>
</evidence>
<dbReference type="PROSITE" id="PS51194">
    <property type="entry name" value="HELICASE_CTER"/>
    <property type="match status" value="1"/>
</dbReference>
<accession>A0A6V8GZ45</accession>
<dbReference type="GO" id="GO:0005634">
    <property type="term" value="C:nucleus"/>
    <property type="evidence" value="ECO:0007669"/>
    <property type="project" value="TreeGrafter"/>
</dbReference>
<dbReference type="FunFam" id="3.30.160.380:FF:000004">
    <property type="entry name" value="Dicer-like protein 1"/>
    <property type="match status" value="1"/>
</dbReference>
<gene>
    <name evidence="25" type="ORF">TCE0_015r01841</name>
</gene>
<evidence type="ECO:0000313" key="26">
    <source>
        <dbReference type="Proteomes" id="UP000053095"/>
    </source>
</evidence>
<organism evidence="25 26">
    <name type="scientific">Talaromyces pinophilus</name>
    <name type="common">Penicillium pinophilum</name>
    <dbReference type="NCBI Taxonomy" id="128442"/>
    <lineage>
        <taxon>Eukaryota</taxon>
        <taxon>Fungi</taxon>
        <taxon>Dikarya</taxon>
        <taxon>Ascomycota</taxon>
        <taxon>Pezizomycotina</taxon>
        <taxon>Eurotiomycetes</taxon>
        <taxon>Eurotiomycetidae</taxon>
        <taxon>Eurotiales</taxon>
        <taxon>Trichocomaceae</taxon>
        <taxon>Talaromyces</taxon>
        <taxon>Talaromyces sect. Talaromyces</taxon>
    </lineage>
</organism>
<evidence type="ECO:0000259" key="23">
    <source>
        <dbReference type="PROSITE" id="PS51194"/>
    </source>
</evidence>
<dbReference type="PROSITE" id="PS50821">
    <property type="entry name" value="PAZ"/>
    <property type="match status" value="1"/>
</dbReference>
<dbReference type="FunFam" id="1.10.1520.10:FF:000015">
    <property type="entry name" value="Dicer-like protein 1"/>
    <property type="match status" value="1"/>
</dbReference>
<keyword evidence="15" id="KW-0464">Manganese</keyword>
<dbReference type="FunFam" id="3.40.50.300:FF:001988">
    <property type="entry name" value="Dicer-like protein 1"/>
    <property type="match status" value="1"/>
</dbReference>
<keyword evidence="8" id="KW-0378">Hydrolase</keyword>
<feature type="region of interest" description="Disordered" evidence="19">
    <location>
        <begin position="1"/>
        <end position="30"/>
    </location>
</feature>
<dbReference type="InterPro" id="IPR027417">
    <property type="entry name" value="P-loop_NTPase"/>
</dbReference>
<evidence type="ECO:0000256" key="14">
    <source>
        <dbReference type="ARBA" id="ARBA00023118"/>
    </source>
</evidence>
<protein>
    <recommendedName>
        <fullName evidence="3">Dicer-like protein 1</fullName>
    </recommendedName>
</protein>
<evidence type="ECO:0000259" key="20">
    <source>
        <dbReference type="PROSITE" id="PS50142"/>
    </source>
</evidence>
<dbReference type="GO" id="GO:0004525">
    <property type="term" value="F:ribonuclease III activity"/>
    <property type="evidence" value="ECO:0007669"/>
    <property type="project" value="InterPro"/>
</dbReference>
<evidence type="ECO:0000256" key="6">
    <source>
        <dbReference type="ARBA" id="ARBA00022737"/>
    </source>
</evidence>
<comment type="cofactor">
    <cofactor evidence="2">
        <name>Mg(2+)</name>
        <dbReference type="ChEBI" id="CHEBI:18420"/>
    </cofactor>
</comment>
<dbReference type="SUPFAM" id="SSF69065">
    <property type="entry name" value="RNase III domain-like"/>
    <property type="match status" value="2"/>
</dbReference>
<dbReference type="GO" id="GO:0005737">
    <property type="term" value="C:cytoplasm"/>
    <property type="evidence" value="ECO:0007669"/>
    <property type="project" value="TreeGrafter"/>
</dbReference>
<dbReference type="GO" id="GO:0051607">
    <property type="term" value="P:defense response to virus"/>
    <property type="evidence" value="ECO:0007669"/>
    <property type="project" value="UniProtKB-KW"/>
</dbReference>
<dbReference type="GO" id="GO:0005524">
    <property type="term" value="F:ATP binding"/>
    <property type="evidence" value="ECO:0007669"/>
    <property type="project" value="UniProtKB-KW"/>
</dbReference>
<dbReference type="Pfam" id="PF00271">
    <property type="entry name" value="Helicase_C"/>
    <property type="match status" value="1"/>
</dbReference>
<dbReference type="GO" id="GO:0050688">
    <property type="term" value="P:regulation of defense response to virus"/>
    <property type="evidence" value="ECO:0007669"/>
    <property type="project" value="UniProtKB-KW"/>
</dbReference>
<evidence type="ECO:0000259" key="24">
    <source>
        <dbReference type="PROSITE" id="PS51327"/>
    </source>
</evidence>
<name>A0A6V8GZ45_TALPI</name>
<feature type="domain" description="RNase III" evidence="20">
    <location>
        <begin position="1149"/>
        <end position="1299"/>
    </location>
</feature>
<dbReference type="PROSITE" id="PS51192">
    <property type="entry name" value="HELICASE_ATP_BIND_1"/>
    <property type="match status" value="1"/>
</dbReference>
<dbReference type="InterPro" id="IPR038248">
    <property type="entry name" value="Dicer_dimer_sf"/>
</dbReference>
<keyword evidence="7" id="KW-0547">Nucleotide-binding</keyword>
<dbReference type="EMBL" id="DF933811">
    <property type="protein sequence ID" value="GAM34332.1"/>
    <property type="molecule type" value="Genomic_DNA"/>
</dbReference>
<dbReference type="PANTHER" id="PTHR14950:SF62">
    <property type="entry name" value="DICER-LIKE PROTEIN 1"/>
    <property type="match status" value="1"/>
</dbReference>
<keyword evidence="13 18" id="KW-0694">RNA-binding</keyword>
<dbReference type="Pfam" id="PF24995">
    <property type="entry name" value="DSRM_2"/>
    <property type="match status" value="1"/>
</dbReference>
<dbReference type="PROSITE" id="PS51327">
    <property type="entry name" value="DICER_DSRBF"/>
    <property type="match status" value="1"/>
</dbReference>
<dbReference type="Gene3D" id="3.30.160.380">
    <property type="entry name" value="Dicer dimerisation domain"/>
    <property type="match status" value="1"/>
</dbReference>
<evidence type="ECO:0000313" key="25">
    <source>
        <dbReference type="EMBL" id="GAM34332.1"/>
    </source>
</evidence>
<evidence type="ECO:0000256" key="11">
    <source>
        <dbReference type="ARBA" id="ARBA00022840"/>
    </source>
</evidence>
<keyword evidence="11" id="KW-0067">ATP-binding</keyword>
<dbReference type="GO" id="GO:0003677">
    <property type="term" value="F:DNA binding"/>
    <property type="evidence" value="ECO:0007669"/>
    <property type="project" value="InterPro"/>
</dbReference>
<evidence type="ECO:0000256" key="15">
    <source>
        <dbReference type="ARBA" id="ARBA00023211"/>
    </source>
</evidence>
<dbReference type="InterPro" id="IPR005034">
    <property type="entry name" value="Dicer_dimerisation"/>
</dbReference>
<dbReference type="Proteomes" id="UP000053095">
    <property type="component" value="Unassembled WGS sequence"/>
</dbReference>
<dbReference type="GO" id="GO:0004386">
    <property type="term" value="F:helicase activity"/>
    <property type="evidence" value="ECO:0007669"/>
    <property type="project" value="UniProtKB-KW"/>
</dbReference>
<feature type="domain" description="Dicer dsRNA-binding fold" evidence="24">
    <location>
        <begin position="547"/>
        <end position="638"/>
    </location>
</feature>
<dbReference type="GO" id="GO:0030422">
    <property type="term" value="P:siRNA processing"/>
    <property type="evidence" value="ECO:0007669"/>
    <property type="project" value="TreeGrafter"/>
</dbReference>
<proteinExistence type="inferred from homology"/>
<dbReference type="InterPro" id="IPR000999">
    <property type="entry name" value="RNase_III_dom"/>
</dbReference>
<evidence type="ECO:0000256" key="1">
    <source>
        <dbReference type="ARBA" id="ARBA00001936"/>
    </source>
</evidence>
<evidence type="ECO:0000256" key="8">
    <source>
        <dbReference type="ARBA" id="ARBA00022801"/>
    </source>
</evidence>
<dbReference type="SMART" id="SM00490">
    <property type="entry name" value="HELICc"/>
    <property type="match status" value="1"/>
</dbReference>
<feature type="domain" description="Helicase ATP-binding" evidence="22">
    <location>
        <begin position="90"/>
        <end position="271"/>
    </location>
</feature>
<keyword evidence="12" id="KW-0460">Magnesium</keyword>
<evidence type="ECO:0000256" key="3">
    <source>
        <dbReference type="ARBA" id="ARBA00020797"/>
    </source>
</evidence>
<evidence type="ECO:0000256" key="4">
    <source>
        <dbReference type="ARBA" id="ARBA00022721"/>
    </source>
</evidence>
<evidence type="ECO:0000256" key="16">
    <source>
        <dbReference type="ARBA" id="ARBA00025403"/>
    </source>
</evidence>
<comment type="function">
    <text evidence="16">Dicer-like endonuclease involved in cleaving double-stranded RNA in the RNA interference (RNAi) pathway. Produces 21 to 25 bp dsRNAs (siRNAs) which target the selective destruction of homologous RNAs leading to sequence-specific suppression of gene expression, called post-transcriptional gene silencing (PTGS). Part of a broad host defense response against viral infection and transposons.</text>
</comment>
<dbReference type="Gene3D" id="1.10.1520.10">
    <property type="entry name" value="Ribonuclease III domain"/>
    <property type="match status" value="2"/>
</dbReference>
<dbReference type="GO" id="GO:0046872">
    <property type="term" value="F:metal ion binding"/>
    <property type="evidence" value="ECO:0007669"/>
    <property type="project" value="UniProtKB-KW"/>
</dbReference>
<dbReference type="CDD" id="cd00593">
    <property type="entry name" value="RIBOc"/>
    <property type="match status" value="2"/>
</dbReference>
<keyword evidence="9" id="KW-0347">Helicase</keyword>
<keyword evidence="26" id="KW-1185">Reference proteome</keyword>
<feature type="region of interest" description="Disordered" evidence="19">
    <location>
        <begin position="1416"/>
        <end position="1435"/>
    </location>
</feature>
<comment type="similarity">
    <text evidence="17 18">Belongs to the helicase family. Dicer subfamily.</text>
</comment>
<dbReference type="PROSITE" id="PS50142">
    <property type="entry name" value="RNASE_3_2"/>
    <property type="match status" value="2"/>
</dbReference>
<keyword evidence="5" id="KW-0479">Metal-binding</keyword>
<dbReference type="PROSITE" id="PS00517">
    <property type="entry name" value="RNASE_3_1"/>
    <property type="match status" value="1"/>
</dbReference>
<dbReference type="Pfam" id="PF00636">
    <property type="entry name" value="Ribonuclease_3"/>
    <property type="match status" value="2"/>
</dbReference>
<dbReference type="InterPro" id="IPR006935">
    <property type="entry name" value="Helicase/UvrB_N"/>
</dbReference>
<evidence type="ECO:0000256" key="7">
    <source>
        <dbReference type="ARBA" id="ARBA00022741"/>
    </source>
</evidence>
<dbReference type="PANTHER" id="PTHR14950">
    <property type="entry name" value="DICER-RELATED"/>
    <property type="match status" value="1"/>
</dbReference>
<dbReference type="InterPro" id="IPR003100">
    <property type="entry name" value="PAZ_dom"/>
</dbReference>
<dbReference type="SMART" id="SM00487">
    <property type="entry name" value="DEXDc"/>
    <property type="match status" value="1"/>
</dbReference>
<evidence type="ECO:0000256" key="19">
    <source>
        <dbReference type="SAM" id="MobiDB-lite"/>
    </source>
</evidence>
<keyword evidence="4" id="KW-0930">Antiviral protein</keyword>
<evidence type="ECO:0000256" key="18">
    <source>
        <dbReference type="PROSITE-ProRule" id="PRU00657"/>
    </source>
</evidence>
<comment type="cofactor">
    <cofactor evidence="1">
        <name>Mn(2+)</name>
        <dbReference type="ChEBI" id="CHEBI:29035"/>
    </cofactor>
</comment>
<feature type="domain" description="RNase III" evidence="20">
    <location>
        <begin position="985"/>
        <end position="1098"/>
    </location>
</feature>
<dbReference type="FunFam" id="1.10.1520.10:FF:000026">
    <property type="entry name" value="Dicer-like protein 1"/>
    <property type="match status" value="1"/>
</dbReference>
<evidence type="ECO:0000259" key="22">
    <source>
        <dbReference type="PROSITE" id="PS51192"/>
    </source>
</evidence>
<evidence type="ECO:0000256" key="2">
    <source>
        <dbReference type="ARBA" id="ARBA00001946"/>
    </source>
</evidence>
<keyword evidence="14" id="KW-0051">Antiviral defense</keyword>
<dbReference type="CDD" id="cd18034">
    <property type="entry name" value="DEXHc_dicer"/>
    <property type="match status" value="1"/>
</dbReference>
<evidence type="ECO:0000256" key="10">
    <source>
        <dbReference type="ARBA" id="ARBA00022833"/>
    </source>
</evidence>
<evidence type="ECO:0000256" key="13">
    <source>
        <dbReference type="ARBA" id="ARBA00022884"/>
    </source>
</evidence>
<feature type="compositionally biased region" description="Acidic residues" evidence="19">
    <location>
        <begin position="1"/>
        <end position="21"/>
    </location>
</feature>
<feature type="domain" description="Helicase C-terminal" evidence="23">
    <location>
        <begin position="361"/>
        <end position="514"/>
    </location>
</feature>
<dbReference type="SMART" id="SM00535">
    <property type="entry name" value="RIBOc"/>
    <property type="match status" value="2"/>
</dbReference>
<evidence type="ECO:0000256" key="17">
    <source>
        <dbReference type="ARBA" id="ARBA00035116"/>
    </source>
</evidence>
<evidence type="ECO:0000256" key="12">
    <source>
        <dbReference type="ARBA" id="ARBA00022842"/>
    </source>
</evidence>
<sequence length="1435" mass="163456">MLETPTLEEEPVSGSESETEEQILSPTAQSARQEQNAFFKNLLTKAAKDLTKQELSRASTADNIGSTRYLLTTQEFAATIDDPRDYQIELYERAKEENTIAVLATGSGKTLIAILLLKHIIRNELIDRERGRRHRISFFLVDSVTLVFQQTAVLKNNLDQPVASLYGDMGLDLWNKYVWMDYFTKNMVIVCTADIVVQCLLQSYITMEDINLLIFDEAHHAKKEHAYARIMKEGYLKTKPECRPRVFGMTASPLDAKRDPVKAAQELESLLHSKIATASNLALLRQVVARPEEEQWRYPALKKPFKTALHQILEQQYGDMGCLKPIFSFSFEASSHLGPWCADHVWSGALSEKMLPRFHGKITTTWKRLGGEAATQKTETEISRLKEMSELIANYEMPSGPRILEQLSDKVRVLYQHLTKRFEEAPNTKCIFATSVAEEGLDIPDCNLVVRFDLYETLIQYVQSRGRARRGDSIYAHMVEIDNMEHETKLDEVHQAEELMRRFCEALPEDRLLGDKTDALSAILEKDGRKRQYKIEKTGATLTYHSAITVLARYASSLQYENNETALHPHYVTTQVKGLYECEAILPEGSPIRGLTGKPEPRKSLAKQSAAFETCILLRNNGLLDDHFVSTYQRRLPAMRNAKLSLTSKKTTQYSMIAKPSFWKQGCDSVPCELYLTVVMFSPAEPLQRERHSMVLLTRKPLPQFPEFPIYLDDDVETTIKTIPMSKALSISANELELMTNFTLRIFQDLYNKIYEMNQEIIPYWLVPTTSGIGEYGKGINPSDVIDWDTLQFVKDHERLDRTSMSPEDLSDRFVYDPWDGKYRYFLKGVNTSLCASDPPPSFLPHRRHMENIMEYGLSLYKRSRIPFLATCDWDQAVYDAEMVPLRRNLLDKMSDSEKQVEKRMVLCLETQVVSAIPATVATSCFAFPAIITRVDSYLVAHECANVLGLEIELGYALEAVTKDSDNTEEHRLEQIQFQRGMGKNYERLEFLGDCFLKMATSISLFVGSPNDQEFDFHVNRMTLICNRNLFNTAKERKIYEYIRSKGFSRRNWYPEGMKLLRGKANEDKGSTHTHGLGEKTIADVCEALIGASLLSGGPMNRFDMAVKAVTMLVNSELHNVENWAGYSSHYSLPPYQIKEADGFEKDLANQIDKKLEYHFKYPRLLRSAFTHPSYPSAWSTVPCYQRLEFLGDSLLDMVCVEDLYERFPDRDPQWLTEHKMAMVSNKFLGSLAVRLDLHTHLQYFSNPLQVQIAEAVEDLKLAYESHQSVDFWLMTEDPPKCLSDMVEAYLGAIFVDSGFDFGVIESFYSKHIKPYFEDMSLYDTFANKHPTTFLHRKLTDDFGCTQYTLKAAEIPSVDGAPTVVLAAVLVHDVDLAQATASSGRYAKIKASEVALKNLDGLSVDEFRKKYHCKCSRSGSNGAAPPLQEEIGSAI</sequence>
<dbReference type="Pfam" id="PF04851">
    <property type="entry name" value="ResIII"/>
    <property type="match status" value="1"/>
</dbReference>
<dbReference type="Gene3D" id="3.40.50.300">
    <property type="entry name" value="P-loop containing nucleotide triphosphate hydrolases"/>
    <property type="match status" value="2"/>
</dbReference>